<dbReference type="Pfam" id="PF00028">
    <property type="entry name" value="Cadherin"/>
    <property type="match status" value="1"/>
</dbReference>
<protein>
    <recommendedName>
        <fullName evidence="8">Cadherin domain-containing protein</fullName>
    </recommendedName>
</protein>
<feature type="region of interest" description="Disordered" evidence="6">
    <location>
        <begin position="393"/>
        <end position="416"/>
    </location>
</feature>
<dbReference type="CDD" id="cd11304">
    <property type="entry name" value="Cadherin_repeat"/>
    <property type="match status" value="2"/>
</dbReference>
<sequence length="466" mass="53600">MFLQKVFRTNFTENEAGLQEKRYVPEAYDPKNEGLATDDEALYKLYYFIDVSIYRNDTHRFKLNSTTRELTLKSPLDREHRSEHRLRIKVTNNRQGKVTNPLRVNYTLEVIVKVNDVNDNSPKFSQQLYAAGLTNKDSLGKLVLQFQAIDADSDDQIVFEITEDSYERNGEFIPENLADFLIINKNNGSLNLLTYVNNSMKGYLEFQIKALDRLRHYDTAQVKIYIVSEKNHITSLEANKFTSHPSANHTQAFITEITVHFIHDNEAVSAHEIERRANDLSFLSQLQNSLQQQNLILNNIPHQESITMSGFLFDQPLTFGSIICNILLGVFSVVTMTLHLRKIKCLKRELKAFETTAYGSVPSNLNRLQMGPAINLPSVEGTNPVLSTQAKYQMSSLDRHDINPAEESEDEGDKDELEDLHDDSIFSMDFSDENNPQQEDQILNNIYHNYIETRFQNPDFENLKTG</sequence>
<dbReference type="Proteomes" id="UP000078200">
    <property type="component" value="Unassembled WGS sequence"/>
</dbReference>
<evidence type="ECO:0000256" key="7">
    <source>
        <dbReference type="SAM" id="Phobius"/>
    </source>
</evidence>
<dbReference type="PROSITE" id="PS00232">
    <property type="entry name" value="CADHERIN_1"/>
    <property type="match status" value="1"/>
</dbReference>
<name>A0A1A9UVA3_GLOAU</name>
<proteinExistence type="predicted"/>
<dbReference type="GO" id="GO:0016477">
    <property type="term" value="P:cell migration"/>
    <property type="evidence" value="ECO:0007669"/>
    <property type="project" value="TreeGrafter"/>
</dbReference>
<dbReference type="InterPro" id="IPR020894">
    <property type="entry name" value="Cadherin_CS"/>
</dbReference>
<feature type="domain" description="Cadherin" evidence="8">
    <location>
        <begin position="36"/>
        <end position="124"/>
    </location>
</feature>
<dbReference type="InterPro" id="IPR015919">
    <property type="entry name" value="Cadherin-like_sf"/>
</dbReference>
<feature type="transmembrane region" description="Helical" evidence="7">
    <location>
        <begin position="317"/>
        <end position="338"/>
    </location>
</feature>
<keyword evidence="2" id="KW-0677">Repeat</keyword>
<evidence type="ECO:0000313" key="9">
    <source>
        <dbReference type="EnsemblMetazoa" id="GAUT016810-PA"/>
    </source>
</evidence>
<evidence type="ECO:0000259" key="8">
    <source>
        <dbReference type="PROSITE" id="PS50268"/>
    </source>
</evidence>
<keyword evidence="4 7" id="KW-0472">Membrane</keyword>
<keyword evidence="10" id="KW-1185">Reference proteome</keyword>
<keyword evidence="3 5" id="KW-0106">Calcium</keyword>
<dbReference type="GO" id="GO:0007156">
    <property type="term" value="P:homophilic cell adhesion via plasma membrane adhesion molecules"/>
    <property type="evidence" value="ECO:0007669"/>
    <property type="project" value="InterPro"/>
</dbReference>
<evidence type="ECO:0000256" key="5">
    <source>
        <dbReference type="PROSITE-ProRule" id="PRU00043"/>
    </source>
</evidence>
<dbReference type="EnsemblMetazoa" id="GAUT016810-RA">
    <property type="protein sequence ID" value="GAUT016810-PA"/>
    <property type="gene ID" value="GAUT016810"/>
</dbReference>
<reference evidence="9" key="1">
    <citation type="submission" date="2020-05" db="UniProtKB">
        <authorList>
            <consortium name="EnsemblMetazoa"/>
        </authorList>
    </citation>
    <scope>IDENTIFICATION</scope>
    <source>
        <strain evidence="9">TTRI</strain>
    </source>
</reference>
<organism evidence="9 10">
    <name type="scientific">Glossina austeni</name>
    <name type="common">Savannah tsetse fly</name>
    <dbReference type="NCBI Taxonomy" id="7395"/>
    <lineage>
        <taxon>Eukaryota</taxon>
        <taxon>Metazoa</taxon>
        <taxon>Ecdysozoa</taxon>
        <taxon>Arthropoda</taxon>
        <taxon>Hexapoda</taxon>
        <taxon>Insecta</taxon>
        <taxon>Pterygota</taxon>
        <taxon>Neoptera</taxon>
        <taxon>Endopterygota</taxon>
        <taxon>Diptera</taxon>
        <taxon>Brachycera</taxon>
        <taxon>Muscomorpha</taxon>
        <taxon>Hippoboscoidea</taxon>
        <taxon>Glossinidae</taxon>
        <taxon>Glossina</taxon>
    </lineage>
</organism>
<keyword evidence="7" id="KW-1133">Transmembrane helix</keyword>
<comment type="subcellular location">
    <subcellularLocation>
        <location evidence="1">Membrane</location>
    </subcellularLocation>
</comment>
<dbReference type="InterPro" id="IPR002126">
    <property type="entry name" value="Cadherin-like_dom"/>
</dbReference>
<dbReference type="SUPFAM" id="SSF49313">
    <property type="entry name" value="Cadherin-like"/>
    <property type="match status" value="2"/>
</dbReference>
<evidence type="ECO:0000256" key="6">
    <source>
        <dbReference type="SAM" id="MobiDB-lite"/>
    </source>
</evidence>
<feature type="compositionally biased region" description="Acidic residues" evidence="6">
    <location>
        <begin position="404"/>
        <end position="416"/>
    </location>
</feature>
<dbReference type="InterPro" id="IPR039808">
    <property type="entry name" value="Cadherin"/>
</dbReference>
<dbReference type="PANTHER" id="PTHR24027:SF438">
    <property type="entry name" value="CADHERIN 23"/>
    <property type="match status" value="1"/>
</dbReference>
<dbReference type="PRINTS" id="PR00205">
    <property type="entry name" value="CADHERIN"/>
</dbReference>
<evidence type="ECO:0000256" key="3">
    <source>
        <dbReference type="ARBA" id="ARBA00022837"/>
    </source>
</evidence>
<accession>A0A1A9UVA3</accession>
<dbReference type="GO" id="GO:0008013">
    <property type="term" value="F:beta-catenin binding"/>
    <property type="evidence" value="ECO:0007669"/>
    <property type="project" value="TreeGrafter"/>
</dbReference>
<keyword evidence="7" id="KW-0812">Transmembrane</keyword>
<evidence type="ECO:0000256" key="1">
    <source>
        <dbReference type="ARBA" id="ARBA00004370"/>
    </source>
</evidence>
<evidence type="ECO:0000256" key="2">
    <source>
        <dbReference type="ARBA" id="ARBA00022737"/>
    </source>
</evidence>
<dbReference type="SMART" id="SM00112">
    <property type="entry name" value="CA"/>
    <property type="match status" value="2"/>
</dbReference>
<dbReference type="PROSITE" id="PS50268">
    <property type="entry name" value="CADHERIN_2"/>
    <property type="match status" value="2"/>
</dbReference>
<dbReference type="GO" id="GO:0005509">
    <property type="term" value="F:calcium ion binding"/>
    <property type="evidence" value="ECO:0007669"/>
    <property type="project" value="UniProtKB-UniRule"/>
</dbReference>
<dbReference type="AlphaFoldDB" id="A0A1A9UVA3"/>
<evidence type="ECO:0000256" key="4">
    <source>
        <dbReference type="ARBA" id="ARBA00023136"/>
    </source>
</evidence>
<dbReference type="VEuPathDB" id="VectorBase:GAUT016810"/>
<dbReference type="GO" id="GO:0045296">
    <property type="term" value="F:cadherin binding"/>
    <property type="evidence" value="ECO:0007669"/>
    <property type="project" value="TreeGrafter"/>
</dbReference>
<dbReference type="GO" id="GO:0016342">
    <property type="term" value="C:catenin complex"/>
    <property type="evidence" value="ECO:0007669"/>
    <property type="project" value="TreeGrafter"/>
</dbReference>
<dbReference type="STRING" id="7395.A0A1A9UVA3"/>
<dbReference type="PANTHER" id="PTHR24027">
    <property type="entry name" value="CADHERIN-23"/>
    <property type="match status" value="1"/>
</dbReference>
<evidence type="ECO:0000313" key="10">
    <source>
        <dbReference type="Proteomes" id="UP000078200"/>
    </source>
</evidence>
<dbReference type="Gene3D" id="2.60.40.60">
    <property type="entry name" value="Cadherins"/>
    <property type="match status" value="2"/>
</dbReference>
<feature type="domain" description="Cadherin" evidence="8">
    <location>
        <begin position="125"/>
        <end position="241"/>
    </location>
</feature>